<dbReference type="RefSeq" id="WP_317973350.1">
    <property type="nucleotide sequence ID" value="NZ_BTFW01000001.1"/>
</dbReference>
<dbReference type="Proteomes" id="UP001187221">
    <property type="component" value="Unassembled WGS sequence"/>
</dbReference>
<evidence type="ECO:0000313" key="3">
    <source>
        <dbReference type="Proteomes" id="UP001187221"/>
    </source>
</evidence>
<name>A0ABQ6P3Q1_9SPHN</name>
<dbReference type="InterPro" id="IPR007560">
    <property type="entry name" value="Restrct_endonuc_IV_Mrr"/>
</dbReference>
<protein>
    <recommendedName>
        <fullName evidence="1">Restriction endonuclease type IV Mrr domain-containing protein</fullName>
    </recommendedName>
</protein>
<dbReference type="EMBL" id="BTFW01000001">
    <property type="protein sequence ID" value="GMM59495.1"/>
    <property type="molecule type" value="Genomic_DNA"/>
</dbReference>
<comment type="caution">
    <text evidence="2">The sequence shown here is derived from an EMBL/GenBank/DDBJ whole genome shotgun (WGS) entry which is preliminary data.</text>
</comment>
<evidence type="ECO:0000259" key="1">
    <source>
        <dbReference type="Pfam" id="PF04471"/>
    </source>
</evidence>
<dbReference type="InterPro" id="IPR011856">
    <property type="entry name" value="tRNA_endonuc-like_dom_sf"/>
</dbReference>
<dbReference type="SUPFAM" id="SSF52309">
    <property type="entry name" value="N-(deoxy)ribosyltransferase-like"/>
    <property type="match status" value="1"/>
</dbReference>
<keyword evidence="3" id="KW-1185">Reference proteome</keyword>
<dbReference type="Pfam" id="PF04471">
    <property type="entry name" value="Mrr_cat"/>
    <property type="match status" value="1"/>
</dbReference>
<dbReference type="Gene3D" id="3.40.50.450">
    <property type="match status" value="1"/>
</dbReference>
<accession>A0ABQ6P3Q1</accession>
<sequence length="304" mass="33404">MSITPSSLYRRCYVSGDDASAIAKLTDLARAHGLETASAADVSGGTSFTREVINLIDSVDFVIFVITDESRSGVAYELGLAQGRDKPAFVVFVGRQSLDLDNAYMVLVEDEAGIAGIAGDFDRFVRNAKRPDRSKRSTEPASIRSLDWARAELHSLRELKAPERYSRFEQLCAKLLRSAGAEVTEVGDSRDFGADLVVWFNEIAFEIGGPTLVECKFYGGGSGSVIKNSEATIRRIATAVERSDANLALLVYDHDRSTPPPSLYETPSVLSFAVEDVIQAAEQGTLEREILKRRERARFVRPEQ</sequence>
<reference evidence="2 3" key="1">
    <citation type="submission" date="2023-06" db="EMBL/GenBank/DDBJ databases">
        <title>Draft genome sequence of Novosphingobium sp. strain IK01.</title>
        <authorList>
            <person name="Hatamoto M."/>
            <person name="Ikarashi T."/>
            <person name="Yamaguchi T."/>
        </authorList>
    </citation>
    <scope>NUCLEOTIDE SEQUENCE [LARGE SCALE GENOMIC DNA]</scope>
    <source>
        <strain evidence="2 3">IK01</strain>
    </source>
</reference>
<feature type="domain" description="Restriction endonuclease type IV Mrr" evidence="1">
    <location>
        <begin position="166"/>
        <end position="251"/>
    </location>
</feature>
<organism evidence="2 3">
    <name type="scientific">Novosphingobium pituita</name>
    <dbReference type="NCBI Taxonomy" id="3056842"/>
    <lineage>
        <taxon>Bacteria</taxon>
        <taxon>Pseudomonadati</taxon>
        <taxon>Pseudomonadota</taxon>
        <taxon>Alphaproteobacteria</taxon>
        <taxon>Sphingomonadales</taxon>
        <taxon>Sphingomonadaceae</taxon>
        <taxon>Novosphingobium</taxon>
    </lineage>
</organism>
<evidence type="ECO:0000313" key="2">
    <source>
        <dbReference type="EMBL" id="GMM59495.1"/>
    </source>
</evidence>
<gene>
    <name evidence="2" type="ORF">NUTIK01_02720</name>
</gene>
<dbReference type="SUPFAM" id="SSF52980">
    <property type="entry name" value="Restriction endonuclease-like"/>
    <property type="match status" value="1"/>
</dbReference>
<dbReference type="Gene3D" id="3.40.1350.10">
    <property type="match status" value="1"/>
</dbReference>
<dbReference type="InterPro" id="IPR011335">
    <property type="entry name" value="Restrct_endonuc-II-like"/>
</dbReference>
<proteinExistence type="predicted"/>